<feature type="compositionally biased region" description="Basic and acidic residues" evidence="1">
    <location>
        <begin position="114"/>
        <end position="135"/>
    </location>
</feature>
<reference evidence="2 3" key="1">
    <citation type="journal article" date="2014" name="Agronomy (Basel)">
        <title>A Draft Genome Sequence for Ensete ventricosum, the Drought-Tolerant Tree Against Hunger.</title>
        <authorList>
            <person name="Harrison J."/>
            <person name="Moore K.A."/>
            <person name="Paszkiewicz K."/>
            <person name="Jones T."/>
            <person name="Grant M."/>
            <person name="Ambacheew D."/>
            <person name="Muzemil S."/>
            <person name="Studholme D.J."/>
        </authorList>
    </citation>
    <scope>NUCLEOTIDE SEQUENCE [LARGE SCALE GENOMIC DNA]</scope>
</reference>
<accession>A0A426XXF3</accession>
<sequence length="135" mass="14346">MRLNCVESFYMLLLHFRSKGSEKRGWPTTAWPPVRGQPATAKASSQGAVDASGLQAVARKGCRLSLVGAALACRGAAPVEVPLVGAEPTAGVAAPWSSDYRLARQPSPAQGQRRRSEGKGRGLGHPFEKRTILPL</sequence>
<feature type="region of interest" description="Disordered" evidence="1">
    <location>
        <begin position="97"/>
        <end position="135"/>
    </location>
</feature>
<protein>
    <submittedName>
        <fullName evidence="2">Uncharacterized protein</fullName>
    </submittedName>
</protein>
<gene>
    <name evidence="2" type="ORF">B296_00026671</name>
</gene>
<evidence type="ECO:0000313" key="3">
    <source>
        <dbReference type="Proteomes" id="UP000287651"/>
    </source>
</evidence>
<name>A0A426XXF3_ENSVE</name>
<dbReference type="EMBL" id="AMZH03016606">
    <property type="protein sequence ID" value="RRT44227.1"/>
    <property type="molecule type" value="Genomic_DNA"/>
</dbReference>
<feature type="region of interest" description="Disordered" evidence="1">
    <location>
        <begin position="24"/>
        <end position="47"/>
    </location>
</feature>
<comment type="caution">
    <text evidence="2">The sequence shown here is derived from an EMBL/GenBank/DDBJ whole genome shotgun (WGS) entry which is preliminary data.</text>
</comment>
<organism evidence="2 3">
    <name type="scientific">Ensete ventricosum</name>
    <name type="common">Abyssinian banana</name>
    <name type="synonym">Musa ensete</name>
    <dbReference type="NCBI Taxonomy" id="4639"/>
    <lineage>
        <taxon>Eukaryota</taxon>
        <taxon>Viridiplantae</taxon>
        <taxon>Streptophyta</taxon>
        <taxon>Embryophyta</taxon>
        <taxon>Tracheophyta</taxon>
        <taxon>Spermatophyta</taxon>
        <taxon>Magnoliopsida</taxon>
        <taxon>Liliopsida</taxon>
        <taxon>Zingiberales</taxon>
        <taxon>Musaceae</taxon>
        <taxon>Ensete</taxon>
    </lineage>
</organism>
<dbReference type="AlphaFoldDB" id="A0A426XXF3"/>
<proteinExistence type="predicted"/>
<dbReference type="Proteomes" id="UP000287651">
    <property type="component" value="Unassembled WGS sequence"/>
</dbReference>
<evidence type="ECO:0000256" key="1">
    <source>
        <dbReference type="SAM" id="MobiDB-lite"/>
    </source>
</evidence>
<evidence type="ECO:0000313" key="2">
    <source>
        <dbReference type="EMBL" id="RRT44227.1"/>
    </source>
</evidence>